<evidence type="ECO:0000256" key="10">
    <source>
        <dbReference type="RuleBase" id="RU000594"/>
    </source>
</evidence>
<gene>
    <name evidence="9" type="primary">lspA</name>
    <name evidence="12" type="ORF">SAMN02745120_2753</name>
</gene>
<evidence type="ECO:0000256" key="1">
    <source>
        <dbReference type="ARBA" id="ARBA00006139"/>
    </source>
</evidence>
<reference evidence="13" key="1">
    <citation type="submission" date="2017-02" db="EMBL/GenBank/DDBJ databases">
        <authorList>
            <person name="Varghese N."/>
            <person name="Submissions S."/>
        </authorList>
    </citation>
    <scope>NUCLEOTIDE SEQUENCE [LARGE SCALE GENOMIC DNA]</scope>
    <source>
        <strain evidence="13">ATCC 35199</strain>
    </source>
</reference>
<dbReference type="EC" id="3.4.23.36" evidence="9"/>
<comment type="function">
    <text evidence="9 10">This protein specifically catalyzes the removal of signal peptides from prolipoproteins.</text>
</comment>
<dbReference type="GO" id="GO:0005886">
    <property type="term" value="C:plasma membrane"/>
    <property type="evidence" value="ECO:0007669"/>
    <property type="project" value="UniProtKB-SubCell"/>
</dbReference>
<evidence type="ECO:0000256" key="5">
    <source>
        <dbReference type="ARBA" id="ARBA00022750"/>
    </source>
</evidence>
<keyword evidence="13" id="KW-1185">Reference proteome</keyword>
<evidence type="ECO:0000256" key="3">
    <source>
        <dbReference type="ARBA" id="ARBA00022670"/>
    </source>
</evidence>
<name>A0A1T5DF21_9FIRM</name>
<dbReference type="PANTHER" id="PTHR33695:SF1">
    <property type="entry name" value="LIPOPROTEIN SIGNAL PEPTIDASE"/>
    <property type="match status" value="1"/>
</dbReference>
<sequence length="153" mass="17260">MFYILSIVLILIIDQFSKYLTVLYIKPINSYPLINQVFHLTYAENRGAAFSIFSGKQMLLIIVTALIITLLGCYFVKVRKSGQTLLKVSLSLIIGGAMGNLVDRLRLNYVVDMLDFTLINYPIFNMADVFVVTGAILLSYYMLKDTKVSLIKG</sequence>
<comment type="caution">
    <text evidence="9">Lacks conserved residue(s) required for the propagation of feature annotation.</text>
</comment>
<evidence type="ECO:0000256" key="9">
    <source>
        <dbReference type="HAMAP-Rule" id="MF_00161"/>
    </source>
</evidence>
<dbReference type="NCBIfam" id="TIGR00077">
    <property type="entry name" value="lspA"/>
    <property type="match status" value="1"/>
</dbReference>
<feature type="active site" evidence="9">
    <location>
        <position position="112"/>
    </location>
</feature>
<feature type="transmembrane region" description="Helical" evidence="9">
    <location>
        <begin position="58"/>
        <end position="77"/>
    </location>
</feature>
<dbReference type="GO" id="GO:0004190">
    <property type="term" value="F:aspartic-type endopeptidase activity"/>
    <property type="evidence" value="ECO:0007669"/>
    <property type="project" value="UniProtKB-UniRule"/>
</dbReference>
<dbReference type="OrthoDB" id="9810259at2"/>
<evidence type="ECO:0000313" key="12">
    <source>
        <dbReference type="EMBL" id="SKB70304.1"/>
    </source>
</evidence>
<dbReference type="PANTHER" id="PTHR33695">
    <property type="entry name" value="LIPOPROTEIN SIGNAL PEPTIDASE"/>
    <property type="match status" value="1"/>
</dbReference>
<dbReference type="Proteomes" id="UP000243406">
    <property type="component" value="Unassembled WGS sequence"/>
</dbReference>
<feature type="transmembrane region" description="Helical" evidence="9">
    <location>
        <begin position="122"/>
        <end position="143"/>
    </location>
</feature>
<keyword evidence="8 9" id="KW-0472">Membrane</keyword>
<evidence type="ECO:0000256" key="7">
    <source>
        <dbReference type="ARBA" id="ARBA00022989"/>
    </source>
</evidence>
<comment type="similarity">
    <text evidence="1 9 11">Belongs to the peptidase A8 family.</text>
</comment>
<accession>A0A1T5DF21</accession>
<comment type="subcellular location">
    <subcellularLocation>
        <location evidence="9">Cell membrane</location>
        <topology evidence="9">Multi-pass membrane protein</topology>
    </subcellularLocation>
</comment>
<feature type="active site" evidence="9">
    <location>
        <position position="128"/>
    </location>
</feature>
<dbReference type="Pfam" id="PF01252">
    <property type="entry name" value="Peptidase_A8"/>
    <property type="match status" value="1"/>
</dbReference>
<organism evidence="12 13">
    <name type="scientific">Acetoanaerobium noterae</name>
    <dbReference type="NCBI Taxonomy" id="745369"/>
    <lineage>
        <taxon>Bacteria</taxon>
        <taxon>Bacillati</taxon>
        <taxon>Bacillota</taxon>
        <taxon>Clostridia</taxon>
        <taxon>Peptostreptococcales</taxon>
        <taxon>Filifactoraceae</taxon>
        <taxon>Acetoanaerobium</taxon>
    </lineage>
</organism>
<keyword evidence="7 9" id="KW-1133">Transmembrane helix</keyword>
<keyword evidence="5 9" id="KW-0064">Aspartyl protease</keyword>
<keyword evidence="2 9" id="KW-1003">Cell membrane</keyword>
<protein>
    <recommendedName>
        <fullName evidence="9">Lipoprotein signal peptidase</fullName>
        <ecNumber evidence="9">3.4.23.36</ecNumber>
    </recommendedName>
    <alternativeName>
        <fullName evidence="9">Prolipoprotein signal peptidase</fullName>
    </alternativeName>
    <alternativeName>
        <fullName evidence="9">Signal peptidase II</fullName>
        <shortName evidence="9">SPase II</shortName>
    </alternativeName>
</protein>
<evidence type="ECO:0000256" key="8">
    <source>
        <dbReference type="ARBA" id="ARBA00023136"/>
    </source>
</evidence>
<keyword evidence="3 9" id="KW-0645">Protease</keyword>
<dbReference type="PRINTS" id="PR00781">
    <property type="entry name" value="LIPOSIGPTASE"/>
</dbReference>
<dbReference type="EMBL" id="FUYN01000009">
    <property type="protein sequence ID" value="SKB70304.1"/>
    <property type="molecule type" value="Genomic_DNA"/>
</dbReference>
<dbReference type="GO" id="GO:0006508">
    <property type="term" value="P:proteolysis"/>
    <property type="evidence" value="ECO:0007669"/>
    <property type="project" value="UniProtKB-KW"/>
</dbReference>
<evidence type="ECO:0000313" key="13">
    <source>
        <dbReference type="Proteomes" id="UP000243406"/>
    </source>
</evidence>
<dbReference type="NCBIfam" id="NF011367">
    <property type="entry name" value="PRK14786.1"/>
    <property type="match status" value="1"/>
</dbReference>
<keyword evidence="6 9" id="KW-0378">Hydrolase</keyword>
<proteinExistence type="inferred from homology"/>
<keyword evidence="4 9" id="KW-0812">Transmembrane</keyword>
<dbReference type="InterPro" id="IPR001872">
    <property type="entry name" value="Peptidase_A8"/>
</dbReference>
<evidence type="ECO:0000256" key="6">
    <source>
        <dbReference type="ARBA" id="ARBA00022801"/>
    </source>
</evidence>
<evidence type="ECO:0000256" key="2">
    <source>
        <dbReference type="ARBA" id="ARBA00022475"/>
    </source>
</evidence>
<comment type="pathway">
    <text evidence="9">Protein modification; lipoprotein biosynthesis (signal peptide cleavage).</text>
</comment>
<dbReference type="PROSITE" id="PS00855">
    <property type="entry name" value="SPASE_II"/>
    <property type="match status" value="1"/>
</dbReference>
<dbReference type="HAMAP" id="MF_00161">
    <property type="entry name" value="LspA"/>
    <property type="match status" value="1"/>
</dbReference>
<evidence type="ECO:0000256" key="4">
    <source>
        <dbReference type="ARBA" id="ARBA00022692"/>
    </source>
</evidence>
<dbReference type="UniPathway" id="UPA00665"/>
<feature type="transmembrane region" description="Helical" evidence="9">
    <location>
        <begin position="84"/>
        <end position="102"/>
    </location>
</feature>
<comment type="catalytic activity">
    <reaction evidence="9 10">
        <text>Release of signal peptides from bacterial membrane prolipoproteins. Hydrolyzes -Xaa-Yaa-Zaa-|-(S,diacylglyceryl)Cys-, in which Xaa is hydrophobic (preferably Leu), and Yaa (Ala or Ser) and Zaa (Gly or Ala) have small, neutral side chains.</text>
        <dbReference type="EC" id="3.4.23.36"/>
    </reaction>
</comment>
<dbReference type="AlphaFoldDB" id="A0A1T5DF21"/>
<evidence type="ECO:0000256" key="11">
    <source>
        <dbReference type="RuleBase" id="RU004181"/>
    </source>
</evidence>